<evidence type="ECO:0000313" key="2">
    <source>
        <dbReference type="EMBL" id="OQD75597.1"/>
    </source>
</evidence>
<evidence type="ECO:0000313" key="3">
    <source>
        <dbReference type="Proteomes" id="UP000191522"/>
    </source>
</evidence>
<accession>A0A1V6PFU1</accession>
<dbReference type="EMBL" id="MDYL01000006">
    <property type="protein sequence ID" value="OQD75597.1"/>
    <property type="molecule type" value="Genomic_DNA"/>
</dbReference>
<dbReference type="STRING" id="69771.A0A1V6PFU1"/>
<dbReference type="AlphaFoldDB" id="A0A1V6PFU1"/>
<name>A0A1V6PFU1_PENDC</name>
<evidence type="ECO:0000256" key="1">
    <source>
        <dbReference type="SAM" id="MobiDB-lite"/>
    </source>
</evidence>
<feature type="compositionally biased region" description="Polar residues" evidence="1">
    <location>
        <begin position="1"/>
        <end position="14"/>
    </location>
</feature>
<feature type="region of interest" description="Disordered" evidence="1">
    <location>
        <begin position="1"/>
        <end position="77"/>
    </location>
</feature>
<protein>
    <submittedName>
        <fullName evidence="2">Uncharacterized protein</fullName>
    </submittedName>
</protein>
<reference evidence="3" key="1">
    <citation type="journal article" date="2017" name="Nat. Microbiol.">
        <title>Global analysis of biosynthetic gene clusters reveals vast potential of secondary metabolite production in Penicillium species.</title>
        <authorList>
            <person name="Nielsen J.C."/>
            <person name="Grijseels S."/>
            <person name="Prigent S."/>
            <person name="Ji B."/>
            <person name="Dainat J."/>
            <person name="Nielsen K.F."/>
            <person name="Frisvad J.C."/>
            <person name="Workman M."/>
            <person name="Nielsen J."/>
        </authorList>
    </citation>
    <scope>NUCLEOTIDE SEQUENCE [LARGE SCALE GENOMIC DNA]</scope>
    <source>
        <strain evidence="3">IBT 11843</strain>
    </source>
</reference>
<dbReference type="Proteomes" id="UP000191522">
    <property type="component" value="Unassembled WGS sequence"/>
</dbReference>
<gene>
    <name evidence="2" type="ORF">PENDEC_c006G06632</name>
</gene>
<sequence>MARQVNRTRATRTGSVPPGNARISKSASASRPKRPPGRPFKMPRSASASASASASSSRSCRSGCPSASPSVAPTPPRRTLSMLEALPRELIQQIFLYSLNLNLPRASPALAAALSREHLYNLFIILAFWDDPPSDDPPNSHPRSEAIDRILAPLEYKPLTLQQRTKLQEDVFRCRFCTLDRVREQIPNMIILTIHRRWINGGMVMERDQQEALERFMNRKDDTVRTFKAKGPPFKGLPEMIGNPLMRQLASIPGPHDYELCITPMVLTEIRSKTMSTVVTWPALELRLLPPHLLRGRNGFSPADVEFLEMLRITSCNTSPPRGTGLNPSTTTTLDRTALHEGVTMAIRTLNFAALETLLKIDEFVVRCHRSNGRHPAFYTIPSDHFLTVTRLDCDPLQNVRLFRTIFRASAESLPINSREIMQWTLDVIRLTEEDPVRYGKIGKFARWFSDFYIRIEEQIEYARVDPKGQLFCLGQLDYNDLEGRAYVDDVLKPDEDAPGNYLYETPFDPQHWWLKRFGPEVPPGFIRSPLMTGP</sequence>
<feature type="compositionally biased region" description="Low complexity" evidence="1">
    <location>
        <begin position="43"/>
        <end position="71"/>
    </location>
</feature>
<proteinExistence type="predicted"/>
<organism evidence="2 3">
    <name type="scientific">Penicillium decumbens</name>
    <dbReference type="NCBI Taxonomy" id="69771"/>
    <lineage>
        <taxon>Eukaryota</taxon>
        <taxon>Fungi</taxon>
        <taxon>Dikarya</taxon>
        <taxon>Ascomycota</taxon>
        <taxon>Pezizomycotina</taxon>
        <taxon>Eurotiomycetes</taxon>
        <taxon>Eurotiomycetidae</taxon>
        <taxon>Eurotiales</taxon>
        <taxon>Aspergillaceae</taxon>
        <taxon>Penicillium</taxon>
    </lineage>
</organism>
<keyword evidence="3" id="KW-1185">Reference proteome</keyword>
<comment type="caution">
    <text evidence="2">The sequence shown here is derived from an EMBL/GenBank/DDBJ whole genome shotgun (WGS) entry which is preliminary data.</text>
</comment>
<dbReference type="OrthoDB" id="4167490at2759"/>